<evidence type="ECO:0000313" key="8">
    <source>
        <dbReference type="Proteomes" id="UP000537825"/>
    </source>
</evidence>
<comment type="caution">
    <text evidence="5">Lacks conserved residue(s) required for the propagation of feature annotation.</text>
</comment>
<dbReference type="InterPro" id="IPR022398">
    <property type="entry name" value="Peptidase_S8_His-AS"/>
</dbReference>
<keyword evidence="2" id="KW-0645">Protease</keyword>
<dbReference type="InterPro" id="IPR050131">
    <property type="entry name" value="Peptidase_S8_subtilisin-like"/>
</dbReference>
<evidence type="ECO:0000259" key="6">
    <source>
        <dbReference type="Pfam" id="PF05922"/>
    </source>
</evidence>
<evidence type="ECO:0000256" key="1">
    <source>
        <dbReference type="ARBA" id="ARBA00011073"/>
    </source>
</evidence>
<dbReference type="GO" id="GO:0006508">
    <property type="term" value="P:proteolysis"/>
    <property type="evidence" value="ECO:0007669"/>
    <property type="project" value="UniProtKB-KW"/>
</dbReference>
<comment type="similarity">
    <text evidence="1 5">Belongs to the peptidase S8 family.</text>
</comment>
<dbReference type="InterPro" id="IPR010259">
    <property type="entry name" value="S8pro/Inhibitor_I9"/>
</dbReference>
<keyword evidence="4" id="KW-0720">Serine protease</keyword>
<keyword evidence="3" id="KW-0378">Hydrolase</keyword>
<dbReference type="Proteomes" id="UP000537825">
    <property type="component" value="Unassembled WGS sequence"/>
</dbReference>
<sequence>MLVAASLTLLACDAKTSSGTAEVDSPVRASPGGKVFVAGTRLLKTEKAFPGRYIVVLEDKASPAALQAPTQRVASVASEVASLHGAKVGHVYSHALPGFVATMNEADARRLSLDPRVRYVEEDGMIKAASTQPSPPWNLDRIDQHDLPLDQGYSYSRTGSGVHVYVLDTGIWTPHTEFEGRARFEYDVASYSWNQGNPDCNGHGTHVAGIIGGKTYGVAKGVKLHAVRVLGCNDDDHDDLVFTLADEPDTTPPSAQLTSPAGGTVLTGMATATASASDDYDVARVDFYEGTTLLGTDDTPPYSVSWNSWNTPNGSRSLTAVARDAAGNAGPSSPVVVTVNNDHASILTTITSPSDGATLVGTVTISATVGNPSKVARVELYAGTRLLGTDSTSPYAFSWNTLAEPTGPYTLTTRAYDASGNVEVSAPVNVTVVRDNTPPTVSITSPSAGATVRSTVQVQATATDDTQIARVELYVDGTLMGTDSSSPYAISWNPSSMANGSHTLTVKAYDAYGNVGTSPAVGVTVARDDTAPTVSVSSPAEGATISSYAFFAANAADDDVISRVDYFLDGQLLGSGGNSSPYSRTWDSRSVANGAHTLSAKAYDGAGNVGVSATRSFLVDNDLMPPTVALTSPSQGTSLAGRVSIQVSASDDRGVRGVELYVDGSFAVSSYSPPFAMTWDSHSVRNGSHTLTVKAYDAANNLTTSAPVTVSVAQPGTAVYDATRKVPACAQVSSVCDSESLLQGRGGVSQFPELHPPNTLDGCADGAGGSYPSGRVGWIAVSSVNGASLAEGKRVRLEVGAMVDNSYSDALALYYASDAAAPVWTYLTTLRASASGSQVLSTEYVLPTGSVQAVRASYLSGGSTASACSTGSYDDHDDLMFAVGPPESDVTPPTAVLTAPATNAELLGTVAVTATAQDDTGVTKVEFYDGATLLGTDTTAPYGVSWNTASVAAGSHTLTAKAYDGAGFTGTSVAVLVIVDNTLPTVSFTAPAATYVRGSVQLTASASDNRAVTRVEFHDGSVLIGTATTAPYSMNWDTVGLANGSHTLYARAYDAVGNVKVDSRNVTVDNAAPAVAITSPANGATLLSLFLSTTIQASASDNAGVTQVVFYDGGTVLGTDTSAPYSVSWNLLSAAKGKHTLTARATDVTGNVTTSAAISVTVQ</sequence>
<dbReference type="RefSeq" id="WP_139915922.1">
    <property type="nucleotide sequence ID" value="NZ_CBCSLE010000011.1"/>
</dbReference>
<dbReference type="SUPFAM" id="SSF52743">
    <property type="entry name" value="Subtilisin-like"/>
    <property type="match status" value="1"/>
</dbReference>
<feature type="domain" description="Inhibitor I9" evidence="6">
    <location>
        <begin position="52"/>
        <end position="127"/>
    </location>
</feature>
<evidence type="ECO:0000256" key="5">
    <source>
        <dbReference type="PROSITE-ProRule" id="PRU01240"/>
    </source>
</evidence>
<dbReference type="InterPro" id="IPR015500">
    <property type="entry name" value="Peptidase_S8_subtilisin-rel"/>
</dbReference>
<dbReference type="PROSITE" id="PS00136">
    <property type="entry name" value="SUBTILASE_ASP"/>
    <property type="match status" value="1"/>
</dbReference>
<dbReference type="PROSITE" id="PS00137">
    <property type="entry name" value="SUBTILASE_HIS"/>
    <property type="match status" value="1"/>
</dbReference>
<evidence type="ECO:0000313" key="7">
    <source>
        <dbReference type="EMBL" id="NBC44833.1"/>
    </source>
</evidence>
<comment type="caution">
    <text evidence="7">The sequence shown here is derived from an EMBL/GenBank/DDBJ whole genome shotgun (WGS) entry which is preliminary data.</text>
</comment>
<dbReference type="Pfam" id="PF05922">
    <property type="entry name" value="Inhibitor_I9"/>
    <property type="match status" value="1"/>
</dbReference>
<accession>A0A7X5BX39</accession>
<evidence type="ECO:0000256" key="3">
    <source>
        <dbReference type="ARBA" id="ARBA00022801"/>
    </source>
</evidence>
<dbReference type="GO" id="GO:0005615">
    <property type="term" value="C:extracellular space"/>
    <property type="evidence" value="ECO:0007669"/>
    <property type="project" value="TreeGrafter"/>
</dbReference>
<dbReference type="Gene3D" id="2.60.40.10">
    <property type="entry name" value="Immunoglobulins"/>
    <property type="match status" value="8"/>
</dbReference>
<proteinExistence type="inferred from homology"/>
<evidence type="ECO:0000256" key="4">
    <source>
        <dbReference type="ARBA" id="ARBA00022825"/>
    </source>
</evidence>
<dbReference type="EMBL" id="JAAAPK010000011">
    <property type="protein sequence ID" value="NBC44833.1"/>
    <property type="molecule type" value="Genomic_DNA"/>
</dbReference>
<dbReference type="PANTHER" id="PTHR43806">
    <property type="entry name" value="PEPTIDASE S8"/>
    <property type="match status" value="1"/>
</dbReference>
<keyword evidence="8" id="KW-1185">Reference proteome</keyword>
<dbReference type="InterPro" id="IPR013783">
    <property type="entry name" value="Ig-like_fold"/>
</dbReference>
<gene>
    <name evidence="7" type="ORF">GTZ93_34050</name>
</gene>
<dbReference type="PROSITE" id="PS51892">
    <property type="entry name" value="SUBTILASE"/>
    <property type="match status" value="1"/>
</dbReference>
<dbReference type="Pfam" id="PF17957">
    <property type="entry name" value="Big_7"/>
    <property type="match status" value="8"/>
</dbReference>
<protein>
    <recommendedName>
        <fullName evidence="6">Inhibitor I9 domain-containing protein</fullName>
    </recommendedName>
</protein>
<dbReference type="InterPro" id="IPR036852">
    <property type="entry name" value="Peptidase_S8/S53_dom_sf"/>
</dbReference>
<dbReference type="Gene3D" id="3.30.70.80">
    <property type="entry name" value="Peptidase S8 propeptide/proteinase inhibitor I9"/>
    <property type="match status" value="1"/>
</dbReference>
<name>A0A7X5BX39_9BACT</name>
<evidence type="ECO:0000256" key="2">
    <source>
        <dbReference type="ARBA" id="ARBA00022670"/>
    </source>
</evidence>
<dbReference type="AlphaFoldDB" id="A0A7X5BX39"/>
<dbReference type="InterPro" id="IPR037045">
    <property type="entry name" value="S8pro/Inhibitor_I9_sf"/>
</dbReference>
<dbReference type="PRINTS" id="PR00723">
    <property type="entry name" value="SUBTILISIN"/>
</dbReference>
<dbReference type="PANTHER" id="PTHR43806:SF11">
    <property type="entry name" value="CEREVISIN-RELATED"/>
    <property type="match status" value="1"/>
</dbReference>
<organism evidence="7 8">
    <name type="scientific">Corallococcus exiguus</name>
    <dbReference type="NCBI Taxonomy" id="83462"/>
    <lineage>
        <taxon>Bacteria</taxon>
        <taxon>Pseudomonadati</taxon>
        <taxon>Myxococcota</taxon>
        <taxon>Myxococcia</taxon>
        <taxon>Myxococcales</taxon>
        <taxon>Cystobacterineae</taxon>
        <taxon>Myxococcaceae</taxon>
        <taxon>Corallococcus</taxon>
    </lineage>
</organism>
<dbReference type="InterPro" id="IPR023827">
    <property type="entry name" value="Peptidase_S8_Asp-AS"/>
</dbReference>
<reference evidence="7 8" key="1">
    <citation type="submission" date="2020-01" db="EMBL/GenBank/DDBJ databases">
        <title>The draft genome sequence of Corallococcus exiguus DSM 14696.</title>
        <authorList>
            <person name="Zhang X."/>
            <person name="Zhu H."/>
        </authorList>
    </citation>
    <scope>NUCLEOTIDE SEQUENCE [LARGE SCALE GENOMIC DNA]</scope>
    <source>
        <strain evidence="7 8">DSM 14696</strain>
    </source>
</reference>
<dbReference type="GO" id="GO:0004252">
    <property type="term" value="F:serine-type endopeptidase activity"/>
    <property type="evidence" value="ECO:0007669"/>
    <property type="project" value="InterPro"/>
</dbReference>